<organism evidence="1 2">
    <name type="scientific">Sporothrix brasiliensis 5110</name>
    <dbReference type="NCBI Taxonomy" id="1398154"/>
    <lineage>
        <taxon>Eukaryota</taxon>
        <taxon>Fungi</taxon>
        <taxon>Dikarya</taxon>
        <taxon>Ascomycota</taxon>
        <taxon>Pezizomycotina</taxon>
        <taxon>Sordariomycetes</taxon>
        <taxon>Sordariomycetidae</taxon>
        <taxon>Ophiostomatales</taxon>
        <taxon>Ophiostomataceae</taxon>
        <taxon>Sporothrix</taxon>
    </lineage>
</organism>
<dbReference type="AlphaFoldDB" id="A0A0C2ILH8"/>
<dbReference type="OrthoDB" id="2851338at2759"/>
<dbReference type="RefSeq" id="XP_040615875.1">
    <property type="nucleotide sequence ID" value="XM_040763538.1"/>
</dbReference>
<protein>
    <recommendedName>
        <fullName evidence="3">EthD domain-containing protein</fullName>
    </recommendedName>
</protein>
<dbReference type="HOGENOM" id="CLU_073903_1_0_1"/>
<dbReference type="VEuPathDB" id="FungiDB:SPBR_05261"/>
<accession>A0A0C2ILH8</accession>
<reference evidence="1 2" key="1">
    <citation type="journal article" date="2014" name="BMC Genomics">
        <title>Comparative genomics of the major fungal agents of human and animal Sporotrichosis: Sporothrix schenckii and Sporothrix brasiliensis.</title>
        <authorList>
            <person name="Teixeira M.M."/>
            <person name="de Almeida L.G."/>
            <person name="Kubitschek-Barreira P."/>
            <person name="Alves F.L."/>
            <person name="Kioshima E.S."/>
            <person name="Abadio A.K."/>
            <person name="Fernandes L."/>
            <person name="Derengowski L.S."/>
            <person name="Ferreira K.S."/>
            <person name="Souza R.C."/>
            <person name="Ruiz J.C."/>
            <person name="de Andrade N.C."/>
            <person name="Paes H.C."/>
            <person name="Nicola A.M."/>
            <person name="Albuquerque P."/>
            <person name="Gerber A.L."/>
            <person name="Martins V.P."/>
            <person name="Peconick L.D."/>
            <person name="Neto A.V."/>
            <person name="Chaucanez C.B."/>
            <person name="Silva P.A."/>
            <person name="Cunha O.L."/>
            <person name="de Oliveira F.F."/>
            <person name="dos Santos T.C."/>
            <person name="Barros A.L."/>
            <person name="Soares M.A."/>
            <person name="de Oliveira L.M."/>
            <person name="Marini M.M."/>
            <person name="Villalobos-Duno H."/>
            <person name="Cunha M.M."/>
            <person name="de Hoog S."/>
            <person name="da Silveira J.F."/>
            <person name="Henrissat B."/>
            <person name="Nino-Vega G.A."/>
            <person name="Cisalpino P.S."/>
            <person name="Mora-Montes H.M."/>
            <person name="Almeida S.R."/>
            <person name="Stajich J.E."/>
            <person name="Lopes-Bezerra L.M."/>
            <person name="Vasconcelos A.T."/>
            <person name="Felipe M.S."/>
        </authorList>
    </citation>
    <scope>NUCLEOTIDE SEQUENCE [LARGE SCALE GENOMIC DNA]</scope>
    <source>
        <strain evidence="1 2">5110</strain>
    </source>
</reference>
<evidence type="ECO:0008006" key="3">
    <source>
        <dbReference type="Google" id="ProtNLM"/>
    </source>
</evidence>
<keyword evidence="2" id="KW-1185">Reference proteome</keyword>
<dbReference type="Proteomes" id="UP000031575">
    <property type="component" value="Unassembled WGS sequence"/>
</dbReference>
<dbReference type="GeneID" id="63678459"/>
<comment type="caution">
    <text evidence="1">The sequence shown here is derived from an EMBL/GenBank/DDBJ whole genome shotgun (WGS) entry which is preliminary data.</text>
</comment>
<proteinExistence type="predicted"/>
<evidence type="ECO:0000313" key="2">
    <source>
        <dbReference type="Proteomes" id="UP000031575"/>
    </source>
</evidence>
<sequence length="261" mass="28803">MDTGDIKGPGLLFVQSRITRPDIMTEDVFMHWYDTDHIVEVIETTGVDSAIRWKHDQLATAPLPYLSIYPLEDIAFLRTDEFKAIRVTSDLLPGSKLCYDLASFDVGYYNIVQVADPTAKDTNGTKGKGLAKSLVAEQIETSDAAGLQAWYKTAYLPALAAGLPGYLRTTRYELKYARSNDQSRRFKGLSSTGASPPTRPTWLAIHEFSTDAGAREADLQAVEASVSGFDAVKAAAKAWQSDLYHFAKSHGKGELFHGREF</sequence>
<dbReference type="EMBL" id="AWTV01000010">
    <property type="protein sequence ID" value="KIH87865.1"/>
    <property type="molecule type" value="Genomic_DNA"/>
</dbReference>
<evidence type="ECO:0000313" key="1">
    <source>
        <dbReference type="EMBL" id="KIH87865.1"/>
    </source>
</evidence>
<name>A0A0C2ILH8_9PEZI</name>
<gene>
    <name evidence="1" type="ORF">SPBR_05261</name>
</gene>